<dbReference type="Proteomes" id="UP001360560">
    <property type="component" value="Unassembled WGS sequence"/>
</dbReference>
<dbReference type="InterPro" id="IPR003126">
    <property type="entry name" value="Znf_UBR"/>
</dbReference>
<dbReference type="PANTHER" id="PTHR13513:SF9">
    <property type="entry name" value="E3 UBIQUITIN-PROTEIN LIGASE UBR7-RELATED"/>
    <property type="match status" value="1"/>
</dbReference>
<evidence type="ECO:0000313" key="8">
    <source>
        <dbReference type="Proteomes" id="UP001360560"/>
    </source>
</evidence>
<evidence type="ECO:0000256" key="4">
    <source>
        <dbReference type="PROSITE-ProRule" id="PRU00508"/>
    </source>
</evidence>
<organism evidence="7 8">
    <name type="scientific">Saccharomycopsis crataegensis</name>
    <dbReference type="NCBI Taxonomy" id="43959"/>
    <lineage>
        <taxon>Eukaryota</taxon>
        <taxon>Fungi</taxon>
        <taxon>Dikarya</taxon>
        <taxon>Ascomycota</taxon>
        <taxon>Saccharomycotina</taxon>
        <taxon>Saccharomycetes</taxon>
        <taxon>Saccharomycopsidaceae</taxon>
        <taxon>Saccharomycopsis</taxon>
    </lineage>
</organism>
<accession>A0AAV5QGG0</accession>
<proteinExistence type="predicted"/>
<feature type="domain" description="UBR-type" evidence="6">
    <location>
        <begin position="37"/>
        <end position="111"/>
    </location>
</feature>
<dbReference type="SMART" id="SM00396">
    <property type="entry name" value="ZnF_UBR1"/>
    <property type="match status" value="1"/>
</dbReference>
<dbReference type="InterPro" id="IPR013083">
    <property type="entry name" value="Znf_RING/FYVE/PHD"/>
</dbReference>
<dbReference type="InterPro" id="IPR040204">
    <property type="entry name" value="UBR7"/>
</dbReference>
<dbReference type="Pfam" id="PF02207">
    <property type="entry name" value="zf-UBR"/>
    <property type="match status" value="1"/>
</dbReference>
<evidence type="ECO:0000256" key="2">
    <source>
        <dbReference type="ARBA" id="ARBA00022771"/>
    </source>
</evidence>
<name>A0AAV5QGG0_9ASCO</name>
<dbReference type="Gene3D" id="3.30.40.10">
    <property type="entry name" value="Zinc/RING finger domain, C3HC4 (zinc finger)"/>
    <property type="match status" value="1"/>
</dbReference>
<keyword evidence="2" id="KW-0863">Zinc-finger</keyword>
<dbReference type="GeneID" id="90071691"/>
<dbReference type="GO" id="GO:0008270">
    <property type="term" value="F:zinc ion binding"/>
    <property type="evidence" value="ECO:0007669"/>
    <property type="project" value="UniProtKB-KW"/>
</dbReference>
<evidence type="ECO:0000256" key="5">
    <source>
        <dbReference type="SAM" id="MobiDB-lite"/>
    </source>
</evidence>
<evidence type="ECO:0000256" key="3">
    <source>
        <dbReference type="ARBA" id="ARBA00022833"/>
    </source>
</evidence>
<evidence type="ECO:0000313" key="7">
    <source>
        <dbReference type="EMBL" id="GMM33712.1"/>
    </source>
</evidence>
<keyword evidence="3" id="KW-0862">Zinc</keyword>
<dbReference type="GO" id="GO:0005737">
    <property type="term" value="C:cytoplasm"/>
    <property type="evidence" value="ECO:0007669"/>
    <property type="project" value="TreeGrafter"/>
</dbReference>
<dbReference type="InterPro" id="IPR011011">
    <property type="entry name" value="Znf_FYVE_PHD"/>
</dbReference>
<reference evidence="7 8" key="1">
    <citation type="journal article" date="2023" name="Elife">
        <title>Identification of key yeast species and microbe-microbe interactions impacting larval growth of Drosophila in the wild.</title>
        <authorList>
            <person name="Mure A."/>
            <person name="Sugiura Y."/>
            <person name="Maeda R."/>
            <person name="Honda K."/>
            <person name="Sakurai N."/>
            <person name="Takahashi Y."/>
            <person name="Watada M."/>
            <person name="Katoh T."/>
            <person name="Gotoh A."/>
            <person name="Gotoh Y."/>
            <person name="Taniguchi I."/>
            <person name="Nakamura K."/>
            <person name="Hayashi T."/>
            <person name="Katayama T."/>
            <person name="Uemura T."/>
            <person name="Hattori Y."/>
        </authorList>
    </citation>
    <scope>NUCLEOTIDE SEQUENCE [LARGE SCALE GENOMIC DNA]</scope>
    <source>
        <strain evidence="7 8">SC-9</strain>
    </source>
</reference>
<dbReference type="CDD" id="cd19677">
    <property type="entry name" value="UBR-box_UBR7"/>
    <property type="match status" value="1"/>
</dbReference>
<keyword evidence="1" id="KW-0479">Metal-binding</keyword>
<feature type="zinc finger region" description="UBR-type" evidence="4">
    <location>
        <begin position="37"/>
        <end position="111"/>
    </location>
</feature>
<dbReference type="EMBL" id="BTFZ01000002">
    <property type="protein sequence ID" value="GMM33712.1"/>
    <property type="molecule type" value="Genomic_DNA"/>
</dbReference>
<dbReference type="InterPro" id="IPR047506">
    <property type="entry name" value="UBR7-like_UBR-box"/>
</dbReference>
<dbReference type="AlphaFoldDB" id="A0AAV5QGG0"/>
<feature type="region of interest" description="Disordered" evidence="5">
    <location>
        <begin position="256"/>
        <end position="287"/>
    </location>
</feature>
<dbReference type="GO" id="GO:0061630">
    <property type="term" value="F:ubiquitin protein ligase activity"/>
    <property type="evidence" value="ECO:0007669"/>
    <property type="project" value="InterPro"/>
</dbReference>
<dbReference type="PANTHER" id="PTHR13513">
    <property type="entry name" value="E3 UBIQUITIN-PROTEIN LIGASE UBR7"/>
    <property type="match status" value="1"/>
</dbReference>
<comment type="caution">
    <text evidence="7">The sequence shown here is derived from an EMBL/GenBank/DDBJ whole genome shotgun (WGS) entry which is preliminary data.</text>
</comment>
<sequence length="503" mass="57267">MFPKSFNGKENITAVDYINHQTLLEKAASEIMPYDPNVCTYTYGPIRQILFACLTCYRNNPSREMNGICYSCSIQCHHDHELVELFTKRNFACDCGTTRIPTNGCCKLRYAPLQKPTNRTSDNDNAAAAGSVVDLTAITAPRRSTLKEVWKEIAPDDIASTSNVYSQNFEGLFCSCGKQYNPAVETGNMVQCNFGGACNEEWYHEECILGLKPGMVDRERKRVAVDKKFMFRRKFGDGVNVLDILPEAEDEAVNNSEITKEFIGTEPGLDKQDKNDDNDDDEGPLPLEGFPDYEQFEGFICWRCVNQHKTFFNKLLKVHQVCLDPVYHVGAAASLQDRLEKIEVSLDSESPPMKRVKLEQDGKATTVKNYLEYSIFLKDDYQDSLKQLFIDKNSPSVEKCKLSDYGAIRQFLLDHQCLWDDEPIYEPPEDEDLKSESGSSIFELGSKVLEQLPREQAIEGAQAYEMIKNKLKEFLKPFAEKGEVVTEDKIRTFFDGMHEKLEE</sequence>
<dbReference type="PROSITE" id="PS51157">
    <property type="entry name" value="ZF_UBR"/>
    <property type="match status" value="1"/>
</dbReference>
<dbReference type="RefSeq" id="XP_064850712.1">
    <property type="nucleotide sequence ID" value="XM_064994640.1"/>
</dbReference>
<evidence type="ECO:0000259" key="6">
    <source>
        <dbReference type="PROSITE" id="PS51157"/>
    </source>
</evidence>
<dbReference type="SUPFAM" id="SSF57903">
    <property type="entry name" value="FYVE/PHD zinc finger"/>
    <property type="match status" value="1"/>
</dbReference>
<keyword evidence="8" id="KW-1185">Reference proteome</keyword>
<gene>
    <name evidence="7" type="ORF">DASC09_010370</name>
</gene>
<evidence type="ECO:0000256" key="1">
    <source>
        <dbReference type="ARBA" id="ARBA00022723"/>
    </source>
</evidence>
<protein>
    <recommendedName>
        <fullName evidence="6">UBR-type domain-containing protein</fullName>
    </recommendedName>
</protein>